<sequence length="45" mass="5266">MAICMCSKGVRHVLNFSSWDFHIEEFVQTLQWNVHASVQRSSIGW</sequence>
<proteinExistence type="evidence at transcript level"/>
<reference evidence="1" key="1">
    <citation type="submission" date="2010-04" db="EMBL/GenBank/DDBJ databases">
        <authorList>
            <person name="Reid K.E."/>
            <person name="Liao N."/>
            <person name="Chan S."/>
            <person name="Docking R."/>
            <person name="Taylor G."/>
            <person name="Moore R."/>
            <person name="Mayo M."/>
            <person name="Munro S."/>
            <person name="King J."/>
            <person name="Yanchuk A."/>
            <person name="Holt R."/>
            <person name="Jones S."/>
            <person name="Marra M."/>
            <person name="Ritland C.E."/>
            <person name="Ritland K."/>
            <person name="Bohlmann J."/>
        </authorList>
    </citation>
    <scope>NUCLEOTIDE SEQUENCE</scope>
    <source>
        <tissue evidence="1">Bud</tissue>
    </source>
</reference>
<dbReference type="AlphaFoldDB" id="D5AC64"/>
<dbReference type="EMBL" id="BT123837">
    <property type="protein sequence ID" value="ADE77133.1"/>
    <property type="molecule type" value="mRNA"/>
</dbReference>
<evidence type="ECO:0000313" key="1">
    <source>
        <dbReference type="EMBL" id="ADE77133.1"/>
    </source>
</evidence>
<name>D5AC64_PICSI</name>
<organism evidence="1">
    <name type="scientific">Picea sitchensis</name>
    <name type="common">Sitka spruce</name>
    <name type="synonym">Pinus sitchensis</name>
    <dbReference type="NCBI Taxonomy" id="3332"/>
    <lineage>
        <taxon>Eukaryota</taxon>
        <taxon>Viridiplantae</taxon>
        <taxon>Streptophyta</taxon>
        <taxon>Embryophyta</taxon>
        <taxon>Tracheophyta</taxon>
        <taxon>Spermatophyta</taxon>
        <taxon>Pinopsida</taxon>
        <taxon>Pinidae</taxon>
        <taxon>Conifers I</taxon>
        <taxon>Pinales</taxon>
        <taxon>Pinaceae</taxon>
        <taxon>Picea</taxon>
    </lineage>
</organism>
<protein>
    <submittedName>
        <fullName evidence="1">Uncharacterized protein</fullName>
    </submittedName>
</protein>
<accession>D5AC64</accession>